<evidence type="ECO:0000313" key="5">
    <source>
        <dbReference type="EMBL" id="CZR51383.1"/>
    </source>
</evidence>
<keyword evidence="3" id="KW-0442">Lipid degradation</keyword>
<keyword evidence="2 5" id="KW-0378">Hydrolase</keyword>
<dbReference type="EMBL" id="FJOG01000002">
    <property type="protein sequence ID" value="CZR51383.1"/>
    <property type="molecule type" value="Genomic_DNA"/>
</dbReference>
<dbReference type="GO" id="GO:0003847">
    <property type="term" value="F:1-alkyl-2-acetylglycerophosphocholine esterase activity"/>
    <property type="evidence" value="ECO:0007669"/>
    <property type="project" value="UniProtKB-EC"/>
</dbReference>
<keyword evidence="6" id="KW-1185">Reference proteome</keyword>
<dbReference type="SUPFAM" id="SSF53474">
    <property type="entry name" value="alpha/beta-Hydrolases"/>
    <property type="match status" value="1"/>
</dbReference>
<dbReference type="InterPro" id="IPR029058">
    <property type="entry name" value="AB_hydrolase_fold"/>
</dbReference>
<gene>
    <name evidence="5" type="ORF">PAC_01258</name>
</gene>
<dbReference type="OrthoDB" id="2363873at2759"/>
<sequence length="373" mass="40477">MFKFIYQVASILPGLFHISNTLSFPAPNGPYNTSLTITAIKDKHRLDPFAPTQQPRVLMISIFTPVHPSSCNASLSAYMEPTTAAFEDARLEAYGLPSGIFESLSLQTCQHDSLDLPDFPIILFSPAAGTTRLFYSAMAQQIASAGYIAVTIDHPYDGDIVVFPDNTTVFGLDFTDDQIPLAVDTRAKDISFVLNQLARPGIMGTLNIDCGANVSKSGVFGHSLGGAASAEAMLFNSRLVGGVNLDGTFFGDVVEKGLHRSFLIFAHDGKNLTNDPSWEALWPRLTSWKRELMLAQSAHYTFSDLPDVVDILGLGGLLPSEAEEMLGSINGSRAFEVVTTYVQSFFDMVLKGKDSELFGGPVEEYPEVSFGGY</sequence>
<evidence type="ECO:0000256" key="1">
    <source>
        <dbReference type="ARBA" id="ARBA00013201"/>
    </source>
</evidence>
<reference evidence="5 6" key="1">
    <citation type="submission" date="2016-03" db="EMBL/GenBank/DDBJ databases">
        <authorList>
            <person name="Ploux O."/>
        </authorList>
    </citation>
    <scope>NUCLEOTIDE SEQUENCE [LARGE SCALE GENOMIC DNA]</scope>
    <source>
        <strain evidence="5 6">UAMH 11012</strain>
    </source>
</reference>
<dbReference type="STRING" id="576137.A0A1L7WF31"/>
<organism evidence="5 6">
    <name type="scientific">Phialocephala subalpina</name>
    <dbReference type="NCBI Taxonomy" id="576137"/>
    <lineage>
        <taxon>Eukaryota</taxon>
        <taxon>Fungi</taxon>
        <taxon>Dikarya</taxon>
        <taxon>Ascomycota</taxon>
        <taxon>Pezizomycotina</taxon>
        <taxon>Leotiomycetes</taxon>
        <taxon>Helotiales</taxon>
        <taxon>Mollisiaceae</taxon>
        <taxon>Phialocephala</taxon>
        <taxon>Phialocephala fortinii species complex</taxon>
    </lineage>
</organism>
<keyword evidence="4" id="KW-0443">Lipid metabolism</keyword>
<dbReference type="Proteomes" id="UP000184330">
    <property type="component" value="Unassembled WGS sequence"/>
</dbReference>
<dbReference type="PANTHER" id="PTHR10272:SF14">
    <property type="entry name" value="PAF ACETYLHYDROLASE FAMILY PROTEIN"/>
    <property type="match status" value="1"/>
</dbReference>
<evidence type="ECO:0000256" key="2">
    <source>
        <dbReference type="ARBA" id="ARBA00022801"/>
    </source>
</evidence>
<protein>
    <recommendedName>
        <fullName evidence="1">1-alkyl-2-acetylglycerophosphocholine esterase</fullName>
        <ecNumber evidence="1">3.1.1.47</ecNumber>
    </recommendedName>
</protein>
<accession>A0A1L7WF31</accession>
<dbReference type="AlphaFoldDB" id="A0A1L7WF31"/>
<dbReference type="EC" id="3.1.1.47" evidence="1"/>
<dbReference type="Gene3D" id="3.40.50.1820">
    <property type="entry name" value="alpha/beta hydrolase"/>
    <property type="match status" value="1"/>
</dbReference>
<evidence type="ECO:0000256" key="4">
    <source>
        <dbReference type="ARBA" id="ARBA00023098"/>
    </source>
</evidence>
<evidence type="ECO:0000313" key="6">
    <source>
        <dbReference type="Proteomes" id="UP000184330"/>
    </source>
</evidence>
<evidence type="ECO:0000256" key="3">
    <source>
        <dbReference type="ARBA" id="ARBA00022963"/>
    </source>
</evidence>
<proteinExistence type="predicted"/>
<dbReference type="PANTHER" id="PTHR10272">
    <property type="entry name" value="PLATELET-ACTIVATING FACTOR ACETYLHYDROLASE"/>
    <property type="match status" value="1"/>
</dbReference>
<dbReference type="GO" id="GO:0016042">
    <property type="term" value="P:lipid catabolic process"/>
    <property type="evidence" value="ECO:0007669"/>
    <property type="project" value="UniProtKB-KW"/>
</dbReference>
<dbReference type="Pfam" id="PF03403">
    <property type="entry name" value="PAF-AH_p_II"/>
    <property type="match status" value="1"/>
</dbReference>
<name>A0A1L7WF31_9HELO</name>